<name>A0A3M6CGM9_9PSED</name>
<comment type="caution">
    <text evidence="1">The sequence shown here is derived from an EMBL/GenBank/DDBJ whole genome shotgun (WGS) entry which is preliminary data.</text>
</comment>
<protein>
    <submittedName>
        <fullName evidence="1">Uncharacterized protein</fullName>
    </submittedName>
</protein>
<reference evidence="1 2" key="1">
    <citation type="submission" date="2018-08" db="EMBL/GenBank/DDBJ databases">
        <title>Recombination of ecologically and evolutionarily significant loci maintains genetic cohesion in the Pseudomonas syringae species complex.</title>
        <authorList>
            <person name="Dillon M."/>
            <person name="Thakur S."/>
            <person name="Almeida R.N.D."/>
            <person name="Weir B.S."/>
            <person name="Guttman D.S."/>
        </authorList>
    </citation>
    <scope>NUCLEOTIDE SEQUENCE [LARGE SCALE GENOMIC DNA]</scope>
    <source>
        <strain evidence="1 2">ICMP 3263</strain>
    </source>
</reference>
<dbReference type="Proteomes" id="UP000279173">
    <property type="component" value="Unassembled WGS sequence"/>
</dbReference>
<dbReference type="EMBL" id="RBUT01000178">
    <property type="protein sequence ID" value="RMV43025.1"/>
    <property type="molecule type" value="Genomic_DNA"/>
</dbReference>
<sequence>MRAIRVHTIAFAVDDMSDHCVMDWRLKLPESIQDEDAQLIGYVFVFLEDWSGEIYKVKEWNRKLNTHKHPERSEWTLELGSTRRLSKEAACSLMDTYVDGTDLDDTRLRRIEDALQEGRKAPDRFDEAGLKTHSMSFKDAKAALARFYSVDAEQIQIRISG</sequence>
<gene>
    <name evidence="1" type="ORF">ALP10_101778</name>
</gene>
<accession>A0A3M6CGM9</accession>
<dbReference type="AlphaFoldDB" id="A0A3M6CGM9"/>
<proteinExistence type="predicted"/>
<organism evidence="1 2">
    <name type="scientific">Pseudomonas syringae pv. helianthi</name>
    <dbReference type="NCBI Taxonomy" id="251654"/>
    <lineage>
        <taxon>Bacteria</taxon>
        <taxon>Pseudomonadati</taxon>
        <taxon>Pseudomonadota</taxon>
        <taxon>Gammaproteobacteria</taxon>
        <taxon>Pseudomonadales</taxon>
        <taxon>Pseudomonadaceae</taxon>
        <taxon>Pseudomonas</taxon>
    </lineage>
</organism>
<dbReference type="RefSeq" id="WP_122392763.1">
    <property type="nucleotide sequence ID" value="NZ_RBUT01000178.1"/>
</dbReference>
<evidence type="ECO:0000313" key="2">
    <source>
        <dbReference type="Proteomes" id="UP000279173"/>
    </source>
</evidence>
<evidence type="ECO:0000313" key="1">
    <source>
        <dbReference type="EMBL" id="RMV43025.1"/>
    </source>
</evidence>